<accession>A0A553JQ85</accession>
<dbReference type="Pfam" id="PF04230">
    <property type="entry name" value="PS_pyruv_trans"/>
    <property type="match status" value="1"/>
</dbReference>
<keyword evidence="2" id="KW-0808">Transferase</keyword>
<dbReference type="RefSeq" id="WP_144039957.1">
    <property type="nucleotide sequence ID" value="NZ_BMPL01000007.1"/>
</dbReference>
<gene>
    <name evidence="2" type="ORF">FN961_09570</name>
</gene>
<evidence type="ECO:0000313" key="2">
    <source>
        <dbReference type="EMBL" id="TRY14636.1"/>
    </source>
</evidence>
<reference evidence="3" key="1">
    <citation type="submission" date="2019-07" db="EMBL/GenBank/DDBJ databases">
        <title>Shewanella sp. YLB-08 draft genomic sequence.</title>
        <authorList>
            <person name="Yu L."/>
        </authorList>
    </citation>
    <scope>NUCLEOTIDE SEQUENCE [LARGE SCALE GENOMIC DNA]</scope>
    <source>
        <strain evidence="3">JCM 20706</strain>
    </source>
</reference>
<dbReference type="Proteomes" id="UP000318126">
    <property type="component" value="Unassembled WGS sequence"/>
</dbReference>
<dbReference type="InterPro" id="IPR007345">
    <property type="entry name" value="Polysacch_pyruvyl_Trfase"/>
</dbReference>
<name>A0A553JQ85_SHEHA</name>
<dbReference type="AlphaFoldDB" id="A0A553JQ85"/>
<comment type="caution">
    <text evidence="2">The sequence shown here is derived from an EMBL/GenBank/DDBJ whole genome shotgun (WGS) entry which is preliminary data.</text>
</comment>
<dbReference type="EMBL" id="VKGK01000009">
    <property type="protein sequence ID" value="TRY14636.1"/>
    <property type="molecule type" value="Genomic_DNA"/>
</dbReference>
<protein>
    <submittedName>
        <fullName evidence="2">Polysaccharide pyruvyl transferase family protein</fullName>
    </submittedName>
</protein>
<evidence type="ECO:0000313" key="3">
    <source>
        <dbReference type="Proteomes" id="UP000318126"/>
    </source>
</evidence>
<proteinExistence type="predicted"/>
<sequence>MEELRSVLAELSGQEFVFIPNPGNAGDSLINAASFQFLDDMKLEYRIVSPREIKQVLKKGHSIVDKFELKDKVVVLGGGGGFTEHYPYSNTLVTALDRHVKQLILLPCTIEGYPDTLSGLSDKVSVFCREQVSFEYLRSICNGPKIYLSHDMVFGADFKRIMSAKSSLSSIRNRIKGAKSHAQVASYIKRNGNEKLNALRLDEERSDIDIPVENMDMSALFSLGTKTKATNFYAAQQFLSHLDVFEQMVTNRLHVCIASTLLGKQVIFLDNSYFKNRAVFERSMGEFNNVKLVSELPS</sequence>
<evidence type="ECO:0000259" key="1">
    <source>
        <dbReference type="Pfam" id="PF04230"/>
    </source>
</evidence>
<feature type="domain" description="Polysaccharide pyruvyl transferase" evidence="1">
    <location>
        <begin position="24"/>
        <end position="273"/>
    </location>
</feature>
<organism evidence="2 3">
    <name type="scientific">Shewanella hanedai</name>
    <name type="common">Alteromonas hanedai</name>
    <dbReference type="NCBI Taxonomy" id="25"/>
    <lineage>
        <taxon>Bacteria</taxon>
        <taxon>Pseudomonadati</taxon>
        <taxon>Pseudomonadota</taxon>
        <taxon>Gammaproteobacteria</taxon>
        <taxon>Alteromonadales</taxon>
        <taxon>Shewanellaceae</taxon>
        <taxon>Shewanella</taxon>
    </lineage>
</organism>
<dbReference type="OrthoDB" id="5242601at2"/>
<keyword evidence="3" id="KW-1185">Reference proteome</keyword>
<dbReference type="GO" id="GO:0016740">
    <property type="term" value="F:transferase activity"/>
    <property type="evidence" value="ECO:0007669"/>
    <property type="project" value="UniProtKB-KW"/>
</dbReference>